<dbReference type="AlphaFoldDB" id="A0A7C3Z0R5"/>
<accession>A0A7C3Z0R5</accession>
<comment type="caution">
    <text evidence="2">The sequence shown here is derived from an EMBL/GenBank/DDBJ whole genome shotgun (WGS) entry which is preliminary data.</text>
</comment>
<dbReference type="EMBL" id="DTMQ01000042">
    <property type="protein sequence ID" value="HGE99777.1"/>
    <property type="molecule type" value="Genomic_DNA"/>
</dbReference>
<dbReference type="NCBIfam" id="TIGR02605">
    <property type="entry name" value="CxxC_CxxC_SSSS"/>
    <property type="match status" value="1"/>
</dbReference>
<reference evidence="2" key="1">
    <citation type="journal article" date="2020" name="mSystems">
        <title>Genome- and Community-Level Interaction Insights into Carbon Utilization and Element Cycling Functions of Hydrothermarchaeota in Hydrothermal Sediment.</title>
        <authorList>
            <person name="Zhou Z."/>
            <person name="Liu Y."/>
            <person name="Xu W."/>
            <person name="Pan J."/>
            <person name="Luo Z.H."/>
            <person name="Li M."/>
        </authorList>
    </citation>
    <scope>NUCLEOTIDE SEQUENCE [LARGE SCALE GENOMIC DNA]</scope>
    <source>
        <strain evidence="2">SpSt-906</strain>
    </source>
</reference>
<protein>
    <submittedName>
        <fullName evidence="2">Zinc ribbon domain-containing protein</fullName>
    </submittedName>
</protein>
<organism evidence="2">
    <name type="scientific">candidate division WOR-3 bacterium</name>
    <dbReference type="NCBI Taxonomy" id="2052148"/>
    <lineage>
        <taxon>Bacteria</taxon>
        <taxon>Bacteria division WOR-3</taxon>
    </lineage>
</organism>
<gene>
    <name evidence="2" type="ORF">ENX07_06910</name>
</gene>
<feature type="domain" description="Putative regulatory protein FmdB zinc ribbon" evidence="1">
    <location>
        <begin position="1"/>
        <end position="45"/>
    </location>
</feature>
<sequence length="66" mass="7798">MPVYEYRCRKCKKKFDLYATIEEYEKGLTPSCPKCGSKDVQRLFGRINIKTESKTEEFEDFEGFGE</sequence>
<name>A0A7C3Z0R5_UNCW3</name>
<evidence type="ECO:0000313" key="2">
    <source>
        <dbReference type="EMBL" id="HGE99777.1"/>
    </source>
</evidence>
<proteinExistence type="predicted"/>
<dbReference type="InterPro" id="IPR013429">
    <property type="entry name" value="Regulatory_FmdB_Zinc_ribbon"/>
</dbReference>
<dbReference type="Pfam" id="PF09723">
    <property type="entry name" value="Zn_ribbon_8"/>
    <property type="match status" value="1"/>
</dbReference>
<dbReference type="SMART" id="SM00834">
    <property type="entry name" value="CxxC_CXXC_SSSS"/>
    <property type="match status" value="1"/>
</dbReference>
<evidence type="ECO:0000259" key="1">
    <source>
        <dbReference type="SMART" id="SM00834"/>
    </source>
</evidence>